<dbReference type="EMBL" id="AHMM02000017">
    <property type="protein sequence ID" value="EQA36769.1"/>
    <property type="molecule type" value="Genomic_DNA"/>
</dbReference>
<dbReference type="AlphaFoldDB" id="V6HVA9"/>
<protein>
    <submittedName>
        <fullName evidence="1">Uncharacterized protein</fullName>
    </submittedName>
</protein>
<gene>
    <name evidence="1" type="ORF">LEP1GSC047_2865</name>
</gene>
<comment type="caution">
    <text evidence="1">The sequence shown here is derived from an EMBL/GenBank/DDBJ whole genome shotgun (WGS) entry which is preliminary data.</text>
</comment>
<accession>V6HVA9</accession>
<reference evidence="1 2" key="1">
    <citation type="submission" date="2013-05" db="EMBL/GenBank/DDBJ databases">
        <authorList>
            <person name="Harkins D.M."/>
            <person name="Durkin A.S."/>
            <person name="Brinkac L.M."/>
            <person name="Haft D.H."/>
            <person name="Selengut J.D."/>
            <person name="Sanka R."/>
            <person name="DePew J."/>
            <person name="Purushe J."/>
            <person name="Hartskeerl R.A."/>
            <person name="Ahmed A."/>
            <person name="van der Linden H."/>
            <person name="Goris M.G.A."/>
            <person name="Vinetz J.M."/>
            <person name="Sutton G.G."/>
            <person name="Nierman W.C."/>
            <person name="Fouts D.E."/>
        </authorList>
    </citation>
    <scope>NUCLEOTIDE SEQUENCE [LARGE SCALE GENOMIC DNA]</scope>
    <source>
        <strain evidence="1 2">10</strain>
    </source>
</reference>
<evidence type="ECO:0000313" key="1">
    <source>
        <dbReference type="EMBL" id="EQA36769.1"/>
    </source>
</evidence>
<proteinExistence type="predicted"/>
<name>V6HVA9_9LEPT</name>
<dbReference type="Proteomes" id="UP000018719">
    <property type="component" value="Unassembled WGS sequence"/>
</dbReference>
<sequence length="44" mass="5651">MHEFIVILRIIRRRRQITLIDRESNILLPVYRIFRIRSRIDRRF</sequence>
<organism evidence="1 2">
    <name type="scientific">Leptospira inadai serovar Lyme str. 10</name>
    <dbReference type="NCBI Taxonomy" id="1049790"/>
    <lineage>
        <taxon>Bacteria</taxon>
        <taxon>Pseudomonadati</taxon>
        <taxon>Spirochaetota</taxon>
        <taxon>Spirochaetia</taxon>
        <taxon>Leptospirales</taxon>
        <taxon>Leptospiraceae</taxon>
        <taxon>Leptospira</taxon>
    </lineage>
</organism>
<evidence type="ECO:0000313" key="2">
    <source>
        <dbReference type="Proteomes" id="UP000018719"/>
    </source>
</evidence>